<feature type="signal peptide" evidence="1">
    <location>
        <begin position="1"/>
        <end position="26"/>
    </location>
</feature>
<dbReference type="EMBL" id="ML210453">
    <property type="protein sequence ID" value="TFK17883.1"/>
    <property type="molecule type" value="Genomic_DNA"/>
</dbReference>
<evidence type="ECO:0000313" key="4">
    <source>
        <dbReference type="Proteomes" id="UP000307440"/>
    </source>
</evidence>
<feature type="domain" description="HAUS augmin-like complex subunit 6 N-terminal" evidence="2">
    <location>
        <begin position="125"/>
        <end position="232"/>
    </location>
</feature>
<dbReference type="Proteomes" id="UP000307440">
    <property type="component" value="Unassembled WGS sequence"/>
</dbReference>
<dbReference type="Pfam" id="PF14661">
    <property type="entry name" value="HAUS6_N"/>
    <property type="match status" value="1"/>
</dbReference>
<keyword evidence="1" id="KW-0732">Signal</keyword>
<dbReference type="InterPro" id="IPR028163">
    <property type="entry name" value="HAUS_6_N"/>
</dbReference>
<evidence type="ECO:0000313" key="3">
    <source>
        <dbReference type="EMBL" id="TFK17883.1"/>
    </source>
</evidence>
<protein>
    <recommendedName>
        <fullName evidence="2">HAUS augmin-like complex subunit 6 N-terminal domain-containing protein</fullName>
    </recommendedName>
</protein>
<sequence length="690" mass="76999">MAAHLVNLPLPLLLLVHLHILDYPSANDPEYGQDLFNPRIRGLKDRTRSMEDVVYFLISCLERGKGAAKMILPMYPCSQPSDTLAFRTTVLKYVEALRHGCLYGSGTKESVRRYNGKGLVAWWWRDVVVRKSLFEGCSGEKFERLLLSLSTHVLLQESQPLPVDNVLTFLHAQPAAYARRLRFVQHQQRQWDHRVTFLTHRLSTLDQPQAEWQENSRFKDVATDKLVTLAQKMHDNLLRRYWSVGRGERQLHSFLEAADVVVPSLSGASRTASGTVAGAKAYAFSFDKFIAVATLPVAAAHHPSRLRKIRVPACQRSARSSCANISCLVQSGNGPAALWTYHLDREKAMSCALKSAIKTIKAANEKVNSRPVESQQAIASVFLLWRPASVRLSLEELTIPIKPEGTVEYDFNAQINRIREQILPEYSPMHVAEKKRLPSKIGLISMPIGHTPHSPRSTFGNKSRQQSLSVGLTTRRSTIVTLDAIVNEIDQLVFEANETSLDLALDQVDLALSRTPKKQPAVNRIWTAGTPKSVKRPIRARDRFLMESMLEPAVSLPSLTPYSSNHFDGQMITFATGADESFGCQAEPPFGNEHDWAEIGLTQTPPNHGGQSNCNNGKEHTFLDTLRPGSREGTVSATQDEEISEGLCEEGSSMTLRDILLRAGTYQYDLLSLNDDGGPVLLSEESMVWE</sequence>
<evidence type="ECO:0000259" key="2">
    <source>
        <dbReference type="Pfam" id="PF14661"/>
    </source>
</evidence>
<gene>
    <name evidence="3" type="ORF">FA15DRAFT_675736</name>
</gene>
<dbReference type="AlphaFoldDB" id="A0A5C3KDZ2"/>
<accession>A0A5C3KDZ2</accession>
<evidence type="ECO:0000256" key="1">
    <source>
        <dbReference type="SAM" id="SignalP"/>
    </source>
</evidence>
<keyword evidence="4" id="KW-1185">Reference proteome</keyword>
<reference evidence="3 4" key="1">
    <citation type="journal article" date="2019" name="Nat. Ecol. Evol.">
        <title>Megaphylogeny resolves global patterns of mushroom evolution.</title>
        <authorList>
            <person name="Varga T."/>
            <person name="Krizsan K."/>
            <person name="Foldi C."/>
            <person name="Dima B."/>
            <person name="Sanchez-Garcia M."/>
            <person name="Sanchez-Ramirez S."/>
            <person name="Szollosi G.J."/>
            <person name="Szarkandi J.G."/>
            <person name="Papp V."/>
            <person name="Albert L."/>
            <person name="Andreopoulos W."/>
            <person name="Angelini C."/>
            <person name="Antonin V."/>
            <person name="Barry K.W."/>
            <person name="Bougher N.L."/>
            <person name="Buchanan P."/>
            <person name="Buyck B."/>
            <person name="Bense V."/>
            <person name="Catcheside P."/>
            <person name="Chovatia M."/>
            <person name="Cooper J."/>
            <person name="Damon W."/>
            <person name="Desjardin D."/>
            <person name="Finy P."/>
            <person name="Geml J."/>
            <person name="Haridas S."/>
            <person name="Hughes K."/>
            <person name="Justo A."/>
            <person name="Karasinski D."/>
            <person name="Kautmanova I."/>
            <person name="Kiss B."/>
            <person name="Kocsube S."/>
            <person name="Kotiranta H."/>
            <person name="LaButti K.M."/>
            <person name="Lechner B.E."/>
            <person name="Liimatainen K."/>
            <person name="Lipzen A."/>
            <person name="Lukacs Z."/>
            <person name="Mihaltcheva S."/>
            <person name="Morgado L.N."/>
            <person name="Niskanen T."/>
            <person name="Noordeloos M.E."/>
            <person name="Ohm R.A."/>
            <person name="Ortiz-Santana B."/>
            <person name="Ovrebo C."/>
            <person name="Racz N."/>
            <person name="Riley R."/>
            <person name="Savchenko A."/>
            <person name="Shiryaev A."/>
            <person name="Soop K."/>
            <person name="Spirin V."/>
            <person name="Szebenyi C."/>
            <person name="Tomsovsky M."/>
            <person name="Tulloss R.E."/>
            <person name="Uehling J."/>
            <person name="Grigoriev I.V."/>
            <person name="Vagvolgyi C."/>
            <person name="Papp T."/>
            <person name="Martin F.M."/>
            <person name="Miettinen O."/>
            <person name="Hibbett D.S."/>
            <person name="Nagy L.G."/>
        </authorList>
    </citation>
    <scope>NUCLEOTIDE SEQUENCE [LARGE SCALE GENOMIC DNA]</scope>
    <source>
        <strain evidence="3 4">CBS 121175</strain>
    </source>
</reference>
<organism evidence="3 4">
    <name type="scientific">Coprinopsis marcescibilis</name>
    <name type="common">Agaric fungus</name>
    <name type="synonym">Psathyrella marcescibilis</name>
    <dbReference type="NCBI Taxonomy" id="230819"/>
    <lineage>
        <taxon>Eukaryota</taxon>
        <taxon>Fungi</taxon>
        <taxon>Dikarya</taxon>
        <taxon>Basidiomycota</taxon>
        <taxon>Agaricomycotina</taxon>
        <taxon>Agaricomycetes</taxon>
        <taxon>Agaricomycetidae</taxon>
        <taxon>Agaricales</taxon>
        <taxon>Agaricineae</taxon>
        <taxon>Psathyrellaceae</taxon>
        <taxon>Coprinopsis</taxon>
    </lineage>
</organism>
<feature type="chain" id="PRO_5022680284" description="HAUS augmin-like complex subunit 6 N-terminal domain-containing protein" evidence="1">
    <location>
        <begin position="27"/>
        <end position="690"/>
    </location>
</feature>
<proteinExistence type="predicted"/>
<name>A0A5C3KDZ2_COPMA</name>
<dbReference type="OrthoDB" id="5575722at2759"/>